<evidence type="ECO:0000256" key="6">
    <source>
        <dbReference type="ARBA" id="ARBA00022918"/>
    </source>
</evidence>
<evidence type="ECO:0000256" key="1">
    <source>
        <dbReference type="ARBA" id="ARBA00022679"/>
    </source>
</evidence>
<dbReference type="GO" id="GO:0016787">
    <property type="term" value="F:hydrolase activity"/>
    <property type="evidence" value="ECO:0007669"/>
    <property type="project" value="UniProtKB-KW"/>
</dbReference>
<keyword evidence="3" id="KW-0540">Nuclease</keyword>
<dbReference type="Proteomes" id="UP000765509">
    <property type="component" value="Unassembled WGS sequence"/>
</dbReference>
<dbReference type="InterPro" id="IPR043502">
    <property type="entry name" value="DNA/RNA_pol_sf"/>
</dbReference>
<dbReference type="EMBL" id="AVOT02023066">
    <property type="protein sequence ID" value="MBW0512927.1"/>
    <property type="molecule type" value="Genomic_DNA"/>
</dbReference>
<keyword evidence="6" id="KW-0695">RNA-directed DNA polymerase</keyword>
<evidence type="ECO:0000256" key="5">
    <source>
        <dbReference type="ARBA" id="ARBA00022801"/>
    </source>
</evidence>
<evidence type="ECO:0000313" key="8">
    <source>
        <dbReference type="EMBL" id="MBW0512927.1"/>
    </source>
</evidence>
<name>A0A9Q3E831_9BASI</name>
<dbReference type="InterPro" id="IPR041373">
    <property type="entry name" value="RT_RNaseH"/>
</dbReference>
<organism evidence="8 9">
    <name type="scientific">Austropuccinia psidii MF-1</name>
    <dbReference type="NCBI Taxonomy" id="1389203"/>
    <lineage>
        <taxon>Eukaryota</taxon>
        <taxon>Fungi</taxon>
        <taxon>Dikarya</taxon>
        <taxon>Basidiomycota</taxon>
        <taxon>Pucciniomycotina</taxon>
        <taxon>Pucciniomycetes</taxon>
        <taxon>Pucciniales</taxon>
        <taxon>Sphaerophragmiaceae</taxon>
        <taxon>Austropuccinia</taxon>
    </lineage>
</organism>
<evidence type="ECO:0000313" key="9">
    <source>
        <dbReference type="Proteomes" id="UP000765509"/>
    </source>
</evidence>
<keyword evidence="1" id="KW-0808">Transferase</keyword>
<feature type="domain" description="Reverse transcriptase RNase H-like" evidence="7">
    <location>
        <begin position="2"/>
        <end position="83"/>
    </location>
</feature>
<dbReference type="OrthoDB" id="3095879at2759"/>
<proteinExistence type="predicted"/>
<keyword evidence="5" id="KW-0378">Hydrolase</keyword>
<dbReference type="Pfam" id="PF17917">
    <property type="entry name" value="RT_RNaseH"/>
    <property type="match status" value="1"/>
</dbReference>
<dbReference type="GO" id="GO:0004519">
    <property type="term" value="F:endonuclease activity"/>
    <property type="evidence" value="ECO:0007669"/>
    <property type="project" value="UniProtKB-KW"/>
</dbReference>
<dbReference type="PANTHER" id="PTHR34072">
    <property type="entry name" value="ENZYMATIC POLYPROTEIN-RELATED"/>
    <property type="match status" value="1"/>
</dbReference>
<dbReference type="PANTHER" id="PTHR34072:SF52">
    <property type="entry name" value="RIBONUCLEASE H"/>
    <property type="match status" value="1"/>
</dbReference>
<evidence type="ECO:0000256" key="3">
    <source>
        <dbReference type="ARBA" id="ARBA00022722"/>
    </source>
</evidence>
<comment type="caution">
    <text evidence="8">The sequence shown here is derived from an EMBL/GenBank/DDBJ whole genome shotgun (WGS) entry which is preliminary data.</text>
</comment>
<accession>A0A9Q3E831</accession>
<gene>
    <name evidence="8" type="ORF">O181_052642</name>
</gene>
<protein>
    <recommendedName>
        <fullName evidence="7">Reverse transcriptase RNase H-like domain-containing protein</fullName>
    </recommendedName>
</protein>
<sequence length="105" mass="11492">MVMTDASNYALGAVLSLVSDSGKYFIAFDSQKCLPAELNYEIHHKELLGIVWALKCWSAFLLSLSSPSEVLTNHSSLQKFLLSVKPAVLNSFLNFAFQSLPALGP</sequence>
<keyword evidence="4" id="KW-0255">Endonuclease</keyword>
<evidence type="ECO:0000256" key="2">
    <source>
        <dbReference type="ARBA" id="ARBA00022695"/>
    </source>
</evidence>
<evidence type="ECO:0000259" key="7">
    <source>
        <dbReference type="Pfam" id="PF17917"/>
    </source>
</evidence>
<keyword evidence="9" id="KW-1185">Reference proteome</keyword>
<evidence type="ECO:0000256" key="4">
    <source>
        <dbReference type="ARBA" id="ARBA00022759"/>
    </source>
</evidence>
<dbReference type="GO" id="GO:0003964">
    <property type="term" value="F:RNA-directed DNA polymerase activity"/>
    <property type="evidence" value="ECO:0007669"/>
    <property type="project" value="UniProtKB-KW"/>
</dbReference>
<dbReference type="SUPFAM" id="SSF56672">
    <property type="entry name" value="DNA/RNA polymerases"/>
    <property type="match status" value="1"/>
</dbReference>
<dbReference type="AlphaFoldDB" id="A0A9Q3E831"/>
<reference evidence="8" key="1">
    <citation type="submission" date="2021-03" db="EMBL/GenBank/DDBJ databases">
        <title>Draft genome sequence of rust myrtle Austropuccinia psidii MF-1, a brazilian biotype.</title>
        <authorList>
            <person name="Quecine M.C."/>
            <person name="Pachon D.M.R."/>
            <person name="Bonatelli M.L."/>
            <person name="Correr F.H."/>
            <person name="Franceschini L.M."/>
            <person name="Leite T.F."/>
            <person name="Margarido G.R.A."/>
            <person name="Almeida C.A."/>
            <person name="Ferrarezi J.A."/>
            <person name="Labate C.A."/>
        </authorList>
    </citation>
    <scope>NUCLEOTIDE SEQUENCE</scope>
    <source>
        <strain evidence="8">MF-1</strain>
    </source>
</reference>
<keyword evidence="2" id="KW-0548">Nucleotidyltransferase</keyword>